<feature type="non-terminal residue" evidence="2">
    <location>
        <position position="1"/>
    </location>
</feature>
<evidence type="ECO:0008006" key="3">
    <source>
        <dbReference type="Google" id="ProtNLM"/>
    </source>
</evidence>
<keyword evidence="1" id="KW-0812">Transmembrane</keyword>
<organism evidence="2">
    <name type="scientific">marine metagenome</name>
    <dbReference type="NCBI Taxonomy" id="408172"/>
    <lineage>
        <taxon>unclassified sequences</taxon>
        <taxon>metagenomes</taxon>
        <taxon>ecological metagenomes</taxon>
    </lineage>
</organism>
<dbReference type="InterPro" id="IPR027560">
    <property type="entry name" value="PEFG-CTERM"/>
</dbReference>
<accession>A0A383EHH4</accession>
<sequence>ALDIQIPRSSIDSLDESGFDENFIVLIYTNGELYPIQTEYNEIETNSESRSLYIPIKDGDYKIQVIGTHVVPEFGTIAAIILAVAITSIIVLSAKTRLNIIPKL</sequence>
<gene>
    <name evidence="2" type="ORF">METZ01_LOCUS508918</name>
</gene>
<reference evidence="2" key="1">
    <citation type="submission" date="2018-05" db="EMBL/GenBank/DDBJ databases">
        <authorList>
            <person name="Lanie J.A."/>
            <person name="Ng W.-L."/>
            <person name="Kazmierczak K.M."/>
            <person name="Andrzejewski T.M."/>
            <person name="Davidsen T.M."/>
            <person name="Wayne K.J."/>
            <person name="Tettelin H."/>
            <person name="Glass J.I."/>
            <person name="Rusch D."/>
            <person name="Podicherti R."/>
            <person name="Tsui H.-C.T."/>
            <person name="Winkler M.E."/>
        </authorList>
    </citation>
    <scope>NUCLEOTIDE SEQUENCE</scope>
</reference>
<dbReference type="EMBL" id="UINC01225838">
    <property type="protein sequence ID" value="SVE56064.1"/>
    <property type="molecule type" value="Genomic_DNA"/>
</dbReference>
<dbReference type="NCBIfam" id="TIGR04296">
    <property type="entry name" value="PEFG-CTERM"/>
    <property type="match status" value="1"/>
</dbReference>
<dbReference type="AlphaFoldDB" id="A0A383EHH4"/>
<proteinExistence type="predicted"/>
<evidence type="ECO:0000256" key="1">
    <source>
        <dbReference type="SAM" id="Phobius"/>
    </source>
</evidence>
<keyword evidence="1" id="KW-1133">Transmembrane helix</keyword>
<evidence type="ECO:0000313" key="2">
    <source>
        <dbReference type="EMBL" id="SVE56064.1"/>
    </source>
</evidence>
<name>A0A383EHH4_9ZZZZ</name>
<keyword evidence="1" id="KW-0472">Membrane</keyword>
<feature type="transmembrane region" description="Helical" evidence="1">
    <location>
        <begin position="74"/>
        <end position="94"/>
    </location>
</feature>
<protein>
    <recommendedName>
        <fullName evidence="3">PEFG-CTERM sorting domain-containing protein</fullName>
    </recommendedName>
</protein>